<dbReference type="InterPro" id="IPR013057">
    <property type="entry name" value="AA_transpt_TM"/>
</dbReference>
<evidence type="ECO:0000256" key="4">
    <source>
        <dbReference type="ARBA" id="ARBA00022989"/>
    </source>
</evidence>
<dbReference type="GO" id="GO:0016020">
    <property type="term" value="C:membrane"/>
    <property type="evidence" value="ECO:0007669"/>
    <property type="project" value="UniProtKB-SubCell"/>
</dbReference>
<dbReference type="EMBL" id="LGRX02030193">
    <property type="protein sequence ID" value="KAK3246005.1"/>
    <property type="molecule type" value="Genomic_DNA"/>
</dbReference>
<dbReference type="Proteomes" id="UP001190700">
    <property type="component" value="Unassembled WGS sequence"/>
</dbReference>
<evidence type="ECO:0000256" key="5">
    <source>
        <dbReference type="ARBA" id="ARBA00023136"/>
    </source>
</evidence>
<comment type="subcellular location">
    <subcellularLocation>
        <location evidence="1">Membrane</location>
        <topology evidence="1">Multi-pass membrane protein</topology>
    </subcellularLocation>
</comment>
<dbReference type="GO" id="GO:0015179">
    <property type="term" value="F:L-amino acid transmembrane transporter activity"/>
    <property type="evidence" value="ECO:0007669"/>
    <property type="project" value="TreeGrafter"/>
</dbReference>
<protein>
    <recommendedName>
        <fullName evidence="7">Amino acid transporter transmembrane domain-containing protein</fullName>
    </recommendedName>
</protein>
<evidence type="ECO:0000313" key="8">
    <source>
        <dbReference type="EMBL" id="KAK3246005.1"/>
    </source>
</evidence>
<evidence type="ECO:0000256" key="3">
    <source>
        <dbReference type="ARBA" id="ARBA00022970"/>
    </source>
</evidence>
<evidence type="ECO:0000313" key="9">
    <source>
        <dbReference type="Proteomes" id="UP001190700"/>
    </source>
</evidence>
<dbReference type="PANTHER" id="PTHR22950">
    <property type="entry name" value="AMINO ACID TRANSPORTER"/>
    <property type="match status" value="1"/>
</dbReference>
<keyword evidence="9" id="KW-1185">Reference proteome</keyword>
<dbReference type="PANTHER" id="PTHR22950:SF652">
    <property type="entry name" value="TRANSMEMBRANE AMINO ACID TRANSPORTER FAMILY PROTEIN"/>
    <property type="match status" value="1"/>
</dbReference>
<gene>
    <name evidence="8" type="ORF">CYMTET_44447</name>
</gene>
<name>A0AAE0C1V6_9CHLO</name>
<organism evidence="8 9">
    <name type="scientific">Cymbomonas tetramitiformis</name>
    <dbReference type="NCBI Taxonomy" id="36881"/>
    <lineage>
        <taxon>Eukaryota</taxon>
        <taxon>Viridiplantae</taxon>
        <taxon>Chlorophyta</taxon>
        <taxon>Pyramimonadophyceae</taxon>
        <taxon>Pyramimonadales</taxon>
        <taxon>Pyramimonadaceae</taxon>
        <taxon>Cymbomonas</taxon>
    </lineage>
</organism>
<keyword evidence="3" id="KW-0029">Amino-acid transport</keyword>
<accession>A0AAE0C1V6</accession>
<evidence type="ECO:0000256" key="2">
    <source>
        <dbReference type="ARBA" id="ARBA00022692"/>
    </source>
</evidence>
<dbReference type="AlphaFoldDB" id="A0AAE0C1V6"/>
<keyword evidence="2 6" id="KW-0812">Transmembrane</keyword>
<feature type="domain" description="Amino acid transporter transmembrane" evidence="7">
    <location>
        <begin position="9"/>
        <end position="83"/>
    </location>
</feature>
<feature type="transmembrane region" description="Helical" evidence="6">
    <location>
        <begin position="12"/>
        <end position="30"/>
    </location>
</feature>
<keyword evidence="4 6" id="KW-1133">Transmembrane helix</keyword>
<proteinExistence type="predicted"/>
<keyword evidence="3" id="KW-0813">Transport</keyword>
<feature type="transmembrane region" description="Helical" evidence="6">
    <location>
        <begin position="36"/>
        <end position="61"/>
    </location>
</feature>
<evidence type="ECO:0000256" key="6">
    <source>
        <dbReference type="SAM" id="Phobius"/>
    </source>
</evidence>
<sequence>MTAKPTGGASAYACISSLMNAAIGAGVLSVPCAFSYLGIVLGPTIMLIVVCMEVSSLCILVRTAEQFTVSSYQELVLVRFGSRSGLPPLLPNRHSRHFRRVAQQMEACSGHPPTSNVPVC</sequence>
<evidence type="ECO:0000259" key="7">
    <source>
        <dbReference type="Pfam" id="PF01490"/>
    </source>
</evidence>
<keyword evidence="5 6" id="KW-0472">Membrane</keyword>
<comment type="caution">
    <text evidence="8">The sequence shown here is derived from an EMBL/GenBank/DDBJ whole genome shotgun (WGS) entry which is preliminary data.</text>
</comment>
<reference evidence="8 9" key="1">
    <citation type="journal article" date="2015" name="Genome Biol. Evol.">
        <title>Comparative Genomics of a Bacterivorous Green Alga Reveals Evolutionary Causalities and Consequences of Phago-Mixotrophic Mode of Nutrition.</title>
        <authorList>
            <person name="Burns J.A."/>
            <person name="Paasch A."/>
            <person name="Narechania A."/>
            <person name="Kim E."/>
        </authorList>
    </citation>
    <scope>NUCLEOTIDE SEQUENCE [LARGE SCALE GENOMIC DNA]</scope>
    <source>
        <strain evidence="8 9">PLY_AMNH</strain>
    </source>
</reference>
<evidence type="ECO:0000256" key="1">
    <source>
        <dbReference type="ARBA" id="ARBA00004141"/>
    </source>
</evidence>
<dbReference type="Pfam" id="PF01490">
    <property type="entry name" value="Aa_trans"/>
    <property type="match status" value="1"/>
</dbReference>